<dbReference type="InterPro" id="IPR039258">
    <property type="entry name" value="ZNF511"/>
</dbReference>
<dbReference type="PROSITE" id="PS00028">
    <property type="entry name" value="ZINC_FINGER_C2H2_1"/>
    <property type="match status" value="1"/>
</dbReference>
<feature type="region of interest" description="Disordered" evidence="1">
    <location>
        <begin position="169"/>
        <end position="189"/>
    </location>
</feature>
<dbReference type="InterPro" id="IPR013087">
    <property type="entry name" value="Znf_C2H2_type"/>
</dbReference>
<dbReference type="EMBL" id="JANBUL010000236">
    <property type="protein sequence ID" value="KAJ2778308.1"/>
    <property type="molecule type" value="Genomic_DNA"/>
</dbReference>
<proteinExistence type="predicted"/>
<feature type="domain" description="C2H2-type" evidence="2">
    <location>
        <begin position="127"/>
        <end position="151"/>
    </location>
</feature>
<protein>
    <recommendedName>
        <fullName evidence="2">C2H2-type domain-containing protein</fullName>
    </recommendedName>
</protein>
<dbReference type="AlphaFoldDB" id="A0A9W8LGK0"/>
<feature type="region of interest" description="Disordered" evidence="1">
    <location>
        <begin position="201"/>
        <end position="222"/>
    </location>
</feature>
<accession>A0A9W8LGK0</accession>
<organism evidence="3 4">
    <name type="scientific">Coemansia javaensis</name>
    <dbReference type="NCBI Taxonomy" id="2761396"/>
    <lineage>
        <taxon>Eukaryota</taxon>
        <taxon>Fungi</taxon>
        <taxon>Fungi incertae sedis</taxon>
        <taxon>Zoopagomycota</taxon>
        <taxon>Kickxellomycotina</taxon>
        <taxon>Kickxellomycetes</taxon>
        <taxon>Kickxellales</taxon>
        <taxon>Kickxellaceae</taxon>
        <taxon>Coemansia</taxon>
    </lineage>
</organism>
<sequence length="222" mass="24752">MPLLYTPAKRRFDADHPFFDLGNTEARVRHIYAAAEGPGAPCVDGIVDDLLHGTSRPVVCRDPPCSGSVEWPSLRAYERHYDQVHRNRCSTCGAVLPSAHWLDLHIQECHDALFRARAARGDAPYQCFVHTCAHTFSEPQGRRLHMVDAHHFARSFSWDLVRTGLRTAGGDDDKVGGSEDSDGGAQSMEVDELSATFARSLSVGTPRSVSLAHRRRQRQRQH</sequence>
<dbReference type="Proteomes" id="UP001140217">
    <property type="component" value="Unassembled WGS sequence"/>
</dbReference>
<dbReference type="PANTHER" id="PTHR21354">
    <property type="entry name" value="ZINC FINGER PROTEIN 511"/>
    <property type="match status" value="1"/>
</dbReference>
<evidence type="ECO:0000313" key="3">
    <source>
        <dbReference type="EMBL" id="KAJ2778308.1"/>
    </source>
</evidence>
<dbReference type="PANTHER" id="PTHR21354:SF0">
    <property type="entry name" value="ZINC FINGER PROTEIN 511"/>
    <property type="match status" value="1"/>
</dbReference>
<keyword evidence="4" id="KW-1185">Reference proteome</keyword>
<evidence type="ECO:0000313" key="4">
    <source>
        <dbReference type="Proteomes" id="UP001140217"/>
    </source>
</evidence>
<dbReference type="Gene3D" id="3.30.160.60">
    <property type="entry name" value="Classic Zinc Finger"/>
    <property type="match status" value="1"/>
</dbReference>
<evidence type="ECO:0000256" key="1">
    <source>
        <dbReference type="SAM" id="MobiDB-lite"/>
    </source>
</evidence>
<reference evidence="3" key="1">
    <citation type="submission" date="2022-07" db="EMBL/GenBank/DDBJ databases">
        <title>Phylogenomic reconstructions and comparative analyses of Kickxellomycotina fungi.</title>
        <authorList>
            <person name="Reynolds N.K."/>
            <person name="Stajich J.E."/>
            <person name="Barry K."/>
            <person name="Grigoriev I.V."/>
            <person name="Crous P."/>
            <person name="Smith M.E."/>
        </authorList>
    </citation>
    <scope>NUCLEOTIDE SEQUENCE</scope>
    <source>
        <strain evidence="3">NBRC 105414</strain>
    </source>
</reference>
<evidence type="ECO:0000259" key="2">
    <source>
        <dbReference type="PROSITE" id="PS00028"/>
    </source>
</evidence>
<feature type="compositionally biased region" description="Basic residues" evidence="1">
    <location>
        <begin position="212"/>
        <end position="222"/>
    </location>
</feature>
<dbReference type="SMART" id="SM00355">
    <property type="entry name" value="ZnF_C2H2"/>
    <property type="match status" value="2"/>
</dbReference>
<comment type="caution">
    <text evidence="3">The sequence shown here is derived from an EMBL/GenBank/DDBJ whole genome shotgun (WGS) entry which is preliminary data.</text>
</comment>
<dbReference type="OrthoDB" id="18440at2759"/>
<name>A0A9W8LGK0_9FUNG</name>
<gene>
    <name evidence="3" type="ORF">H4R18_004671</name>
</gene>